<dbReference type="GO" id="GO:0005675">
    <property type="term" value="C:transcription factor TFIIH holo complex"/>
    <property type="evidence" value="ECO:0007669"/>
    <property type="project" value="TreeGrafter"/>
</dbReference>
<comment type="function">
    <text evidence="1">Component of the general transcription and DNA repair factor IIH (TFIIH) core complex which is involved in general and transcription-coupled nucleotide excision repair (NER) of damaged DNA.</text>
</comment>
<accession>A0A433Q9D2</accession>
<evidence type="ECO:0000313" key="3">
    <source>
        <dbReference type="Proteomes" id="UP000274822"/>
    </source>
</evidence>
<dbReference type="PANTHER" id="PTHR13152:SF0">
    <property type="entry name" value="GENERAL TRANSCRIPTION FACTOR IIH SUBUNIT 4"/>
    <property type="match status" value="1"/>
</dbReference>
<organism evidence="2 3">
    <name type="scientific">Jimgerdemannia flammicorona</name>
    <dbReference type="NCBI Taxonomy" id="994334"/>
    <lineage>
        <taxon>Eukaryota</taxon>
        <taxon>Fungi</taxon>
        <taxon>Fungi incertae sedis</taxon>
        <taxon>Mucoromycota</taxon>
        <taxon>Mucoromycotina</taxon>
        <taxon>Endogonomycetes</taxon>
        <taxon>Endogonales</taxon>
        <taxon>Endogonaceae</taxon>
        <taxon>Jimgerdemannia</taxon>
    </lineage>
</organism>
<name>A0A433Q9D2_9FUNG</name>
<dbReference type="Pfam" id="PF03849">
    <property type="entry name" value="Tfb2"/>
    <property type="match status" value="1"/>
</dbReference>
<keyword evidence="1" id="KW-0804">Transcription</keyword>
<gene>
    <name evidence="2" type="ORF">BC938DRAFT_470810</name>
</gene>
<keyword evidence="1" id="KW-0539">Nucleus</keyword>
<dbReference type="GO" id="GO:0006289">
    <property type="term" value="P:nucleotide-excision repair"/>
    <property type="evidence" value="ECO:0007669"/>
    <property type="project" value="InterPro"/>
</dbReference>
<comment type="similarity">
    <text evidence="1">Belongs to the TFB2 family.</text>
</comment>
<sequence length="302" mass="33874">MPTILHFKTNIYEYLETLSLATFNRLFQKPATCLAIFRLLPSIGRQIVMALLYVEQPILKTEVQDWVYKEGKMYVLFRLLLQESLDKLAKLHILEDKEKDGQLVMNSVFREQFRNALTGGGDQQSFGLPCATADKHRVDVMFLDQHANQQWEVGHRRRSWRTMFVAGRVVGKNSRESSRGAILHYMVGTSMTKKPSRGVLNLLQRSELMRSVDFLSTANDINSFSLQYILDPLQSGAQDYQQGIPVPASGRQHPGVGLPTAVPRHGGGLANGSRGGAQFLVPAWVAGAWSGNRCRHVGFTSE</sequence>
<dbReference type="PANTHER" id="PTHR13152">
    <property type="entry name" value="TFIIH, POLYPEPTIDE 4"/>
    <property type="match status" value="1"/>
</dbReference>
<comment type="caution">
    <text evidence="2">The sequence shown here is derived from an EMBL/GenBank/DDBJ whole genome shotgun (WGS) entry which is preliminary data.</text>
</comment>
<reference evidence="2 3" key="1">
    <citation type="journal article" date="2018" name="New Phytol.">
        <title>Phylogenomics of Endogonaceae and evolution of mycorrhizas within Mucoromycota.</title>
        <authorList>
            <person name="Chang Y."/>
            <person name="Desiro A."/>
            <person name="Na H."/>
            <person name="Sandor L."/>
            <person name="Lipzen A."/>
            <person name="Clum A."/>
            <person name="Barry K."/>
            <person name="Grigoriev I.V."/>
            <person name="Martin F.M."/>
            <person name="Stajich J.E."/>
            <person name="Smith M.E."/>
            <person name="Bonito G."/>
            <person name="Spatafora J.W."/>
        </authorList>
    </citation>
    <scope>NUCLEOTIDE SEQUENCE [LARGE SCALE GENOMIC DNA]</scope>
    <source>
        <strain evidence="2 3">AD002</strain>
    </source>
</reference>
<evidence type="ECO:0000313" key="2">
    <source>
        <dbReference type="EMBL" id="RUS26400.1"/>
    </source>
</evidence>
<keyword evidence="3" id="KW-1185">Reference proteome</keyword>
<keyword evidence="1" id="KW-0227">DNA damage</keyword>
<dbReference type="InterPro" id="IPR004598">
    <property type="entry name" value="TFIIH_p52/Tfb2"/>
</dbReference>
<dbReference type="Proteomes" id="UP000274822">
    <property type="component" value="Unassembled WGS sequence"/>
</dbReference>
<dbReference type="GO" id="GO:0003690">
    <property type="term" value="F:double-stranded DNA binding"/>
    <property type="evidence" value="ECO:0007669"/>
    <property type="project" value="TreeGrafter"/>
</dbReference>
<dbReference type="EMBL" id="RBNJ01010525">
    <property type="protein sequence ID" value="RUS26400.1"/>
    <property type="molecule type" value="Genomic_DNA"/>
</dbReference>
<dbReference type="GO" id="GO:0001671">
    <property type="term" value="F:ATPase activator activity"/>
    <property type="evidence" value="ECO:0007669"/>
    <property type="project" value="InterPro"/>
</dbReference>
<proteinExistence type="inferred from homology"/>
<comment type="subcellular location">
    <subcellularLocation>
        <location evidence="1">Nucleus</location>
    </subcellularLocation>
</comment>
<keyword evidence="1" id="KW-0805">Transcription regulation</keyword>
<evidence type="ECO:0000256" key="1">
    <source>
        <dbReference type="RuleBase" id="RU364024"/>
    </source>
</evidence>
<dbReference type="GO" id="GO:0000439">
    <property type="term" value="C:transcription factor TFIIH core complex"/>
    <property type="evidence" value="ECO:0007669"/>
    <property type="project" value="InterPro"/>
</dbReference>
<keyword evidence="1" id="KW-0234">DNA repair</keyword>
<dbReference type="AlphaFoldDB" id="A0A433Q9D2"/>
<protein>
    <recommendedName>
        <fullName evidence="1">RNA polymerase II transcription factor B subunit 2</fullName>
    </recommendedName>
</protein>